<dbReference type="AlphaFoldDB" id="A0A3T0KS78"/>
<accession>A0A3T0KS78</accession>
<name>A0A3T0KS78_9BACI</name>
<gene>
    <name evidence="2" type="ORF">BAOM_2660</name>
</gene>
<evidence type="ECO:0000256" key="1">
    <source>
        <dbReference type="SAM" id="Phobius"/>
    </source>
</evidence>
<keyword evidence="1" id="KW-0812">Transmembrane</keyword>
<keyword evidence="1" id="KW-1133">Transmembrane helix</keyword>
<evidence type="ECO:0000313" key="3">
    <source>
        <dbReference type="Proteomes" id="UP000283095"/>
    </source>
</evidence>
<proteinExistence type="predicted"/>
<dbReference type="Proteomes" id="UP000283095">
    <property type="component" value="Chromosome"/>
</dbReference>
<dbReference type="EMBL" id="CP026095">
    <property type="protein sequence ID" value="AZV43269.1"/>
    <property type="molecule type" value="Genomic_DNA"/>
</dbReference>
<keyword evidence="1" id="KW-0472">Membrane</keyword>
<reference evidence="2 3" key="1">
    <citation type="submission" date="2018-01" db="EMBL/GenBank/DDBJ databases">
        <title>Bacillus asahii Genome sequencing and assembly.</title>
        <authorList>
            <person name="Jiang H."/>
            <person name="Feng Y."/>
            <person name="Zhao F."/>
            <person name="Lin X."/>
        </authorList>
    </citation>
    <scope>NUCLEOTIDE SEQUENCE [LARGE SCALE GENOMIC DNA]</scope>
    <source>
        <strain evidence="2 3">OM18</strain>
    </source>
</reference>
<evidence type="ECO:0000313" key="2">
    <source>
        <dbReference type="EMBL" id="AZV43269.1"/>
    </source>
</evidence>
<protein>
    <submittedName>
        <fullName evidence="2">Uncharacterized protein</fullName>
    </submittedName>
</protein>
<dbReference type="KEGG" id="pasa:BAOM_2660"/>
<feature type="transmembrane region" description="Helical" evidence="1">
    <location>
        <begin position="12"/>
        <end position="33"/>
    </location>
</feature>
<organism evidence="2 3">
    <name type="scientific">Peribacillus asahii</name>
    <dbReference type="NCBI Taxonomy" id="228899"/>
    <lineage>
        <taxon>Bacteria</taxon>
        <taxon>Bacillati</taxon>
        <taxon>Bacillota</taxon>
        <taxon>Bacilli</taxon>
        <taxon>Bacillales</taxon>
        <taxon>Bacillaceae</taxon>
        <taxon>Peribacillus</taxon>
    </lineage>
</organism>
<sequence>MEVLYMYDELLVGIIKGVFVVGSVAMFVMLGFIKGRQS</sequence>